<keyword evidence="3" id="KW-0175">Coiled coil</keyword>
<dbReference type="OrthoDB" id="79514at2759"/>
<evidence type="ECO:0000256" key="2">
    <source>
        <dbReference type="ARBA" id="ARBA00023161"/>
    </source>
</evidence>
<keyword evidence="5" id="KW-1133">Transmembrane helix</keyword>
<proteinExistence type="inferred from homology"/>
<gene>
    <name evidence="6" type="ORF">M0811_09328</name>
</gene>
<dbReference type="PANTHER" id="PTHR14270:SF0">
    <property type="entry name" value="NONSENSE-MEDIATED MRNA DECAY FACTOR SMG9"/>
    <property type="match status" value="1"/>
</dbReference>
<keyword evidence="5" id="KW-0472">Membrane</keyword>
<dbReference type="AlphaFoldDB" id="A0A9Q0RA92"/>
<dbReference type="GO" id="GO:0000184">
    <property type="term" value="P:nuclear-transcribed mRNA catabolic process, nonsense-mediated decay"/>
    <property type="evidence" value="ECO:0007669"/>
    <property type="project" value="UniProtKB-KW"/>
</dbReference>
<dbReference type="Proteomes" id="UP001149090">
    <property type="component" value="Unassembled WGS sequence"/>
</dbReference>
<evidence type="ECO:0008006" key="8">
    <source>
        <dbReference type="Google" id="ProtNLM"/>
    </source>
</evidence>
<evidence type="ECO:0000313" key="6">
    <source>
        <dbReference type="EMBL" id="KAJ5072882.1"/>
    </source>
</evidence>
<keyword evidence="5" id="KW-0812">Transmembrane</keyword>
<comment type="caution">
    <text evidence="6">The sequence shown here is derived from an EMBL/GenBank/DDBJ whole genome shotgun (WGS) entry which is preliminary data.</text>
</comment>
<keyword evidence="7" id="KW-1185">Reference proteome</keyword>
<evidence type="ECO:0000256" key="1">
    <source>
        <dbReference type="ARBA" id="ARBA00007712"/>
    </source>
</evidence>
<dbReference type="PANTHER" id="PTHR14270">
    <property type="entry name" value="NONSENSE-MEDIATED MRNA DECAY FACTOR SMG9"/>
    <property type="match status" value="1"/>
</dbReference>
<feature type="compositionally biased region" description="Basic residues" evidence="4">
    <location>
        <begin position="1"/>
        <end position="19"/>
    </location>
</feature>
<feature type="transmembrane region" description="Helical" evidence="5">
    <location>
        <begin position="194"/>
        <end position="211"/>
    </location>
</feature>
<organism evidence="6 7">
    <name type="scientific">Anaeramoeba ignava</name>
    <name type="common">Anaerobic marine amoeba</name>
    <dbReference type="NCBI Taxonomy" id="1746090"/>
    <lineage>
        <taxon>Eukaryota</taxon>
        <taxon>Metamonada</taxon>
        <taxon>Anaeramoebidae</taxon>
        <taxon>Anaeramoeba</taxon>
    </lineage>
</organism>
<evidence type="ECO:0000313" key="7">
    <source>
        <dbReference type="Proteomes" id="UP001149090"/>
    </source>
</evidence>
<comment type="similarity">
    <text evidence="1">Belongs to the SMG9 family.</text>
</comment>
<dbReference type="InterPro" id="IPR039177">
    <property type="entry name" value="SMG9"/>
</dbReference>
<sequence length="432" mass="50117">MENKKKTTKKKTTNRKRDHQKQEKTKGKPTENPAKLLENQEIFPLIHGSMYPVTKIVNNRLEFIQSNAKKLLQSTTKNFLVVGIIGKQGVGKTTLISELCGKWIPENQLESKESINDLFNPKSTGFGPLLFTQSEEVRRLNENQTSGVDLCIDRHDKILFLDLEPVFSASILANFLENPKQENITIDDLIQKRSFIFVVWLFSVCHLLLVVQDSQIDLNLWNFLKTAQNFLPKLKMKNLFSQQLQNQEFQSFSNIYSNLNENQNQIQNQNQKQNQNQNQNQNKIQLNSQRIIFIINKCTEQMMKPSKKEQLNKILLQNFGENNAYIDHNIDQKSLFFIPKNPDLFIKTKDFTNPQSITTNLSRGYSRMLNEFTESILSINRLGVSTELSEKDWISSAALIWHSINESRQIYDLSKNVTSFESDFIINKDSVF</sequence>
<dbReference type="InterPro" id="IPR027417">
    <property type="entry name" value="P-loop_NTPase"/>
</dbReference>
<evidence type="ECO:0000256" key="5">
    <source>
        <dbReference type="SAM" id="Phobius"/>
    </source>
</evidence>
<accession>A0A9Q0RA92</accession>
<keyword evidence="2" id="KW-0866">Nonsense-mediated mRNA decay</keyword>
<feature type="region of interest" description="Disordered" evidence="4">
    <location>
        <begin position="1"/>
        <end position="36"/>
    </location>
</feature>
<evidence type="ECO:0000256" key="4">
    <source>
        <dbReference type="SAM" id="MobiDB-lite"/>
    </source>
</evidence>
<reference evidence="6" key="1">
    <citation type="submission" date="2022-10" db="EMBL/GenBank/DDBJ databases">
        <title>Novel sulphate-reducing endosymbionts in the free-living metamonad Anaeramoeba.</title>
        <authorList>
            <person name="Jerlstrom-Hultqvist J."/>
            <person name="Cepicka I."/>
            <person name="Gallot-Lavallee L."/>
            <person name="Salas-Leiva D."/>
            <person name="Curtis B.A."/>
            <person name="Zahonova K."/>
            <person name="Pipaliya S."/>
            <person name="Dacks J."/>
            <person name="Roger A.J."/>
        </authorList>
    </citation>
    <scope>NUCLEOTIDE SEQUENCE</scope>
    <source>
        <strain evidence="6">BMAN</strain>
    </source>
</reference>
<evidence type="ECO:0000256" key="3">
    <source>
        <dbReference type="SAM" id="Coils"/>
    </source>
</evidence>
<feature type="compositionally biased region" description="Basic and acidic residues" evidence="4">
    <location>
        <begin position="20"/>
        <end position="29"/>
    </location>
</feature>
<name>A0A9Q0RA92_ANAIG</name>
<protein>
    <recommendedName>
        <fullName evidence="8">Protein SMG9</fullName>
    </recommendedName>
</protein>
<feature type="coiled-coil region" evidence="3">
    <location>
        <begin position="256"/>
        <end position="289"/>
    </location>
</feature>
<dbReference type="SUPFAM" id="SSF52540">
    <property type="entry name" value="P-loop containing nucleoside triphosphate hydrolases"/>
    <property type="match status" value="2"/>
</dbReference>
<dbReference type="EMBL" id="JAPDFW010000079">
    <property type="protein sequence ID" value="KAJ5072882.1"/>
    <property type="molecule type" value="Genomic_DNA"/>
</dbReference>